<reference evidence="1 4" key="2">
    <citation type="submission" date="2018-08" db="EMBL/GenBank/DDBJ databases">
        <title>Genome sequencing of Cutibacterium acnes KCOM 1315.</title>
        <authorList>
            <person name="Kook J.-K."/>
            <person name="Park S.-N."/>
            <person name="Lim Y.K."/>
        </authorList>
    </citation>
    <scope>NUCLEOTIDE SEQUENCE [LARGE SCALE GENOMIC DNA]</scope>
    <source>
        <strain evidence="1 4">KCOM 1315</strain>
    </source>
</reference>
<proteinExistence type="predicted"/>
<organism evidence="2 3">
    <name type="scientific">Cutibacterium acnes</name>
    <name type="common">Propionibacterium acnes</name>
    <dbReference type="NCBI Taxonomy" id="1747"/>
    <lineage>
        <taxon>Bacteria</taxon>
        <taxon>Bacillati</taxon>
        <taxon>Actinomycetota</taxon>
        <taxon>Actinomycetes</taxon>
        <taxon>Propionibacteriales</taxon>
        <taxon>Propionibacteriaceae</taxon>
        <taxon>Cutibacterium</taxon>
    </lineage>
</organism>
<dbReference type="Pfam" id="PF13730">
    <property type="entry name" value="HTH_36"/>
    <property type="match status" value="1"/>
</dbReference>
<evidence type="ECO:0000313" key="1">
    <source>
        <dbReference type="EMBL" id="AXM05903.1"/>
    </source>
</evidence>
<gene>
    <name evidence="2" type="ORF">B1B09_03795</name>
    <name evidence="1" type="ORF">DXN06_01070</name>
</gene>
<evidence type="ECO:0000313" key="2">
    <source>
        <dbReference type="EMBL" id="PGF36735.1"/>
    </source>
</evidence>
<accession>A0A2B7IHD6</accession>
<reference evidence="2 3" key="1">
    <citation type="submission" date="2017-02" db="EMBL/GenBank/DDBJ databases">
        <title>Prevalence of linear plasmids in Cutibacterium acnes isolates obtained from cancerous prostatic tissue.</title>
        <authorList>
            <person name="Davidsson S."/>
            <person name="Bruggemann H."/>
        </authorList>
    </citation>
    <scope>NUCLEOTIDE SEQUENCE [LARGE SCALE GENOMIC DNA]</scope>
    <source>
        <strain evidence="2 3">11-78</strain>
    </source>
</reference>
<dbReference type="EMBL" id="MVCE01000001">
    <property type="protein sequence ID" value="PGF36735.1"/>
    <property type="molecule type" value="Genomic_DNA"/>
</dbReference>
<evidence type="ECO:0000313" key="3">
    <source>
        <dbReference type="Proteomes" id="UP000226191"/>
    </source>
</evidence>
<dbReference type="GeneID" id="92857249"/>
<protein>
    <submittedName>
        <fullName evidence="2">Helix-turn-helix domain-containing protein</fullName>
    </submittedName>
</protein>
<dbReference type="Proteomes" id="UP000226191">
    <property type="component" value="Unassembled WGS sequence"/>
</dbReference>
<sequence length="51" mass="5784">MNPTHKLVLAALANFADDDLAWPRVDTLSQLTSSSRRTVFRAVDVSRRRLD</sequence>
<dbReference type="Proteomes" id="UP000256621">
    <property type="component" value="Chromosome"/>
</dbReference>
<name>A0A2B7IHD6_CUTAC</name>
<dbReference type="AlphaFoldDB" id="A0A2B7IHD6"/>
<evidence type="ECO:0000313" key="4">
    <source>
        <dbReference type="Proteomes" id="UP000256621"/>
    </source>
</evidence>
<dbReference type="EMBL" id="CP031442">
    <property type="protein sequence ID" value="AXM05903.1"/>
    <property type="molecule type" value="Genomic_DNA"/>
</dbReference>
<dbReference type="RefSeq" id="WP_002516837.1">
    <property type="nucleotide sequence ID" value="NZ_AP019664.1"/>
</dbReference>